<evidence type="ECO:0000256" key="3">
    <source>
        <dbReference type="SAM" id="SignalP"/>
    </source>
</evidence>
<dbReference type="Pfam" id="PF07686">
    <property type="entry name" value="V-set"/>
    <property type="match status" value="1"/>
</dbReference>
<keyword evidence="2" id="KW-0472">Membrane</keyword>
<dbReference type="PROSITE" id="PS50835">
    <property type="entry name" value="IG_LIKE"/>
    <property type="match status" value="1"/>
</dbReference>
<keyword evidence="2" id="KW-1133">Transmembrane helix</keyword>
<gene>
    <name evidence="5" type="ORF">Q7C36_012156</name>
</gene>
<keyword evidence="2" id="KW-0812">Transmembrane</keyword>
<dbReference type="InterPro" id="IPR013783">
    <property type="entry name" value="Ig-like_fold"/>
</dbReference>
<evidence type="ECO:0000259" key="4">
    <source>
        <dbReference type="PROSITE" id="PS50835"/>
    </source>
</evidence>
<comment type="caution">
    <text evidence="5">The sequence shown here is derived from an EMBL/GenBank/DDBJ whole genome shotgun (WGS) entry which is preliminary data.</text>
</comment>
<evidence type="ECO:0000313" key="6">
    <source>
        <dbReference type="Proteomes" id="UP001187315"/>
    </source>
</evidence>
<dbReference type="SMART" id="SM00409">
    <property type="entry name" value="IG"/>
    <property type="match status" value="1"/>
</dbReference>
<dbReference type="InterPro" id="IPR036179">
    <property type="entry name" value="Ig-like_dom_sf"/>
</dbReference>
<dbReference type="PANTHER" id="PTHR14334">
    <property type="entry name" value="B-CELL ANTIGEN RECEPTOR COMPLEX-ASSOCIATED PROTEIN"/>
    <property type="match status" value="1"/>
</dbReference>
<evidence type="ECO:0000256" key="2">
    <source>
        <dbReference type="SAM" id="Phobius"/>
    </source>
</evidence>
<dbReference type="InterPro" id="IPR003599">
    <property type="entry name" value="Ig_sub"/>
</dbReference>
<feature type="domain" description="Ig-like" evidence="4">
    <location>
        <begin position="26"/>
        <end position="112"/>
    </location>
</feature>
<feature type="transmembrane region" description="Helical" evidence="2">
    <location>
        <begin position="155"/>
        <end position="178"/>
    </location>
</feature>
<dbReference type="GO" id="GO:0009897">
    <property type="term" value="C:external side of plasma membrane"/>
    <property type="evidence" value="ECO:0007669"/>
    <property type="project" value="TreeGrafter"/>
</dbReference>
<dbReference type="InterPro" id="IPR013106">
    <property type="entry name" value="Ig_V-set"/>
</dbReference>
<keyword evidence="3" id="KW-0732">Signal</keyword>
<dbReference type="SUPFAM" id="SSF48726">
    <property type="entry name" value="Immunoglobulin"/>
    <property type="match status" value="1"/>
</dbReference>
<evidence type="ECO:0000313" key="5">
    <source>
        <dbReference type="EMBL" id="KAK2840577.1"/>
    </source>
</evidence>
<keyword evidence="6" id="KW-1185">Reference proteome</keyword>
<keyword evidence="1" id="KW-0393">Immunoglobulin domain</keyword>
<sequence>MTHTQCVTSLFFLLIFLSGCVCGVNVSVRQTPAVMTAAPGERVNITCHFTLRTSKSGRWKIMWWKKNNTTFQNDTKFLFEIKPNISSDVNESRSLLLPAVSVSDSGVYYCSVWQDVPQLGPKTSGGGTELIVNSTVRNTFTIIITPTAPTAVNSLMWKLLVSSLLVVVCVVSVSCCVIHRGFCMRRKKEIQSEPSADTGIVYAAVKLHRASERKNTHKLGEAPDAGCAVNTEVLYSDIRIKS</sequence>
<protein>
    <recommendedName>
        <fullName evidence="4">Ig-like domain-containing protein</fullName>
    </recommendedName>
</protein>
<dbReference type="Gene3D" id="2.60.40.10">
    <property type="entry name" value="Immunoglobulins"/>
    <property type="match status" value="1"/>
</dbReference>
<dbReference type="CDD" id="cd00099">
    <property type="entry name" value="IgV"/>
    <property type="match status" value="1"/>
</dbReference>
<dbReference type="InterPro" id="IPR007110">
    <property type="entry name" value="Ig-like_dom"/>
</dbReference>
<evidence type="ECO:0000256" key="1">
    <source>
        <dbReference type="ARBA" id="ARBA00023319"/>
    </source>
</evidence>
<dbReference type="AlphaFoldDB" id="A0AA88MPI9"/>
<dbReference type="PANTHER" id="PTHR14334:SF3">
    <property type="entry name" value="TRANSMEMBRANE AND IMMUNOGLOBULIN DOMAIN CONTAINING 2"/>
    <property type="match status" value="1"/>
</dbReference>
<dbReference type="EMBL" id="JAVHJS010000012">
    <property type="protein sequence ID" value="KAK2840577.1"/>
    <property type="molecule type" value="Genomic_DNA"/>
</dbReference>
<proteinExistence type="predicted"/>
<organism evidence="5 6">
    <name type="scientific">Tachysurus vachellii</name>
    <name type="common">Darkbarbel catfish</name>
    <name type="synonym">Pelteobagrus vachellii</name>
    <dbReference type="NCBI Taxonomy" id="175792"/>
    <lineage>
        <taxon>Eukaryota</taxon>
        <taxon>Metazoa</taxon>
        <taxon>Chordata</taxon>
        <taxon>Craniata</taxon>
        <taxon>Vertebrata</taxon>
        <taxon>Euteleostomi</taxon>
        <taxon>Actinopterygii</taxon>
        <taxon>Neopterygii</taxon>
        <taxon>Teleostei</taxon>
        <taxon>Ostariophysi</taxon>
        <taxon>Siluriformes</taxon>
        <taxon>Bagridae</taxon>
        <taxon>Tachysurus</taxon>
    </lineage>
</organism>
<dbReference type="Proteomes" id="UP001187315">
    <property type="component" value="Unassembled WGS sequence"/>
</dbReference>
<reference evidence="5" key="1">
    <citation type="submission" date="2023-08" db="EMBL/GenBank/DDBJ databases">
        <title>Pelteobagrus vachellii genome.</title>
        <authorList>
            <person name="Liu H."/>
        </authorList>
    </citation>
    <scope>NUCLEOTIDE SEQUENCE</scope>
    <source>
        <strain evidence="5">PRFRI_2022a</strain>
        <tissue evidence="5">Muscle</tissue>
    </source>
</reference>
<feature type="signal peptide" evidence="3">
    <location>
        <begin position="1"/>
        <end position="23"/>
    </location>
</feature>
<dbReference type="GO" id="GO:0050853">
    <property type="term" value="P:B cell receptor signaling pathway"/>
    <property type="evidence" value="ECO:0007669"/>
    <property type="project" value="TreeGrafter"/>
</dbReference>
<feature type="chain" id="PRO_5041652149" description="Ig-like domain-containing protein" evidence="3">
    <location>
        <begin position="24"/>
        <end position="242"/>
    </location>
</feature>
<name>A0AA88MPI9_TACVA</name>
<accession>A0AA88MPI9</accession>
<dbReference type="GO" id="GO:0019815">
    <property type="term" value="C:B cell receptor complex"/>
    <property type="evidence" value="ECO:0007669"/>
    <property type="project" value="TreeGrafter"/>
</dbReference>
<dbReference type="GO" id="GO:0030183">
    <property type="term" value="P:B cell differentiation"/>
    <property type="evidence" value="ECO:0007669"/>
    <property type="project" value="TreeGrafter"/>
</dbReference>